<reference evidence="1 2" key="1">
    <citation type="submission" date="2018-08" db="EMBL/GenBank/DDBJ databases">
        <title>A genome reference for cultivated species of the human gut microbiota.</title>
        <authorList>
            <person name="Zou Y."/>
            <person name="Xue W."/>
            <person name="Luo G."/>
        </authorList>
    </citation>
    <scope>NUCLEOTIDE SEQUENCE [LARGE SCALE GENOMIC DNA]</scope>
    <source>
        <strain evidence="1 2">AM42-38</strain>
    </source>
</reference>
<organism evidence="1 2">
    <name type="scientific">Phocaeicola coprophilus</name>
    <dbReference type="NCBI Taxonomy" id="387090"/>
    <lineage>
        <taxon>Bacteria</taxon>
        <taxon>Pseudomonadati</taxon>
        <taxon>Bacteroidota</taxon>
        <taxon>Bacteroidia</taxon>
        <taxon>Bacteroidales</taxon>
        <taxon>Bacteroidaceae</taxon>
        <taxon>Phocaeicola</taxon>
    </lineage>
</organism>
<dbReference type="AlphaFoldDB" id="A0A413T4R8"/>
<dbReference type="EMBL" id="QSFT01000002">
    <property type="protein sequence ID" value="RHA78679.1"/>
    <property type="molecule type" value="Genomic_DNA"/>
</dbReference>
<dbReference type="PROSITE" id="PS51257">
    <property type="entry name" value="PROKAR_LIPOPROTEIN"/>
    <property type="match status" value="1"/>
</dbReference>
<evidence type="ECO:0000313" key="2">
    <source>
        <dbReference type="Proteomes" id="UP000283855"/>
    </source>
</evidence>
<name>A0A413T4R8_9BACT</name>
<proteinExistence type="predicted"/>
<protein>
    <recommendedName>
        <fullName evidence="3">Lipoprotein</fullName>
    </recommendedName>
</protein>
<dbReference type="RefSeq" id="WP_118399895.1">
    <property type="nucleotide sequence ID" value="NZ_CABJGD010000002.1"/>
</dbReference>
<accession>A0A413T4R8</accession>
<gene>
    <name evidence="1" type="ORF">DW921_01675</name>
</gene>
<comment type="caution">
    <text evidence="1">The sequence shown here is derived from an EMBL/GenBank/DDBJ whole genome shotgun (WGS) entry which is preliminary data.</text>
</comment>
<sequence length="599" mass="67618">MKQFIITIGMAVLSVGCADQSIEPMENIGNDIISRSMNSYSESTSNPTLGTDWENLEEIINYKGDHIKSPWYSETSMGDYEFAQDIKKEDGWTMLFHTFKGINMWPKENYIVLYNKLTGWMKVFYYVEQSTDSNHGIWTLRSQLGTTDFFNLNQYIALPDNTSQPYDEIELSNVAQSKAHGFNDGWNGFQIEIPYITDIENQSFHLSSYYNEATSYNFQGQLNIETEGSIIKTYEKPNNQNIQNGIANIGSNKAKALIDKMKEKSDQGMASDNTGTIKAKFGTKIINALSKVKQGDIKSAILGGLNLIFGTSTVQDTYTVNLSSTGNITYTGEGHTLRDTSIPAISIPLFDIMNPDISSNNLELSAENMVLPEDGSMTRSGEKVFPGVWTLASAPKLYPMRYSPYKPKPYGGGYITPVLEYGTCSYEILINPELQPYITSQSSSYEIISLAKQNGNNLPNEYIQYGFPTPLIYEDDYMTLNESYMSMDNSIEVGSMWALPPSGYDYYFDWGKYDVNELVVITLNLTYNYNGKEKKVSFSRTYKPEFVYSDAADKRIFITGQYKTPYIINTGEYPLGQKANILSTEEELHENDSIMSNIQ</sequence>
<dbReference type="Proteomes" id="UP000283855">
    <property type="component" value="Unassembled WGS sequence"/>
</dbReference>
<evidence type="ECO:0008006" key="3">
    <source>
        <dbReference type="Google" id="ProtNLM"/>
    </source>
</evidence>
<evidence type="ECO:0000313" key="1">
    <source>
        <dbReference type="EMBL" id="RHA78679.1"/>
    </source>
</evidence>